<dbReference type="HAMAP" id="MF_00541">
    <property type="entry name" value="RhaA"/>
    <property type="match status" value="1"/>
</dbReference>
<dbReference type="InterPro" id="IPR050337">
    <property type="entry name" value="L-rhamnose_isomerase"/>
</dbReference>
<dbReference type="Proteomes" id="UP000002508">
    <property type="component" value="Chromosome"/>
</dbReference>
<dbReference type="EMBL" id="CP001337">
    <property type="protein sequence ID" value="ACL26163.1"/>
    <property type="molecule type" value="Genomic_DNA"/>
</dbReference>
<evidence type="ECO:0000256" key="7">
    <source>
        <dbReference type="HAMAP-Rule" id="MF_00541"/>
    </source>
</evidence>
<dbReference type="RefSeq" id="WP_015942010.1">
    <property type="nucleotide sequence ID" value="NC_011831.1"/>
</dbReference>
<dbReference type="EC" id="5.3.1.14" evidence="7 8"/>
<evidence type="ECO:0000313" key="10">
    <source>
        <dbReference type="Proteomes" id="UP000002508"/>
    </source>
</evidence>
<dbReference type="GO" id="GO:0019324">
    <property type="term" value="P:L-lyxose metabolic process"/>
    <property type="evidence" value="ECO:0007669"/>
    <property type="project" value="TreeGrafter"/>
</dbReference>
<evidence type="ECO:0000256" key="2">
    <source>
        <dbReference type="ARBA" id="ARBA00022723"/>
    </source>
</evidence>
<evidence type="ECO:0000313" key="9">
    <source>
        <dbReference type="EMBL" id="ACL26163.1"/>
    </source>
</evidence>
<feature type="binding site" evidence="7">
    <location>
        <position position="302"/>
    </location>
    <ligand>
        <name>Mn(2+)</name>
        <dbReference type="ChEBI" id="CHEBI:29035"/>
    </ligand>
</feature>
<dbReference type="eggNOG" id="COG4806">
    <property type="taxonomic scope" value="Bacteria"/>
</dbReference>
<proteinExistence type="inferred from homology"/>
<dbReference type="PANTHER" id="PTHR30268:SF0">
    <property type="entry name" value="L-RHAMNOSE ISOMERASE"/>
    <property type="match status" value="1"/>
</dbReference>
<dbReference type="GO" id="GO:0019301">
    <property type="term" value="P:rhamnose catabolic process"/>
    <property type="evidence" value="ECO:0007669"/>
    <property type="project" value="UniProtKB-UniRule"/>
</dbReference>
<dbReference type="OrthoDB" id="9766697at2"/>
<evidence type="ECO:0000256" key="1">
    <source>
        <dbReference type="ARBA" id="ARBA00022490"/>
    </source>
</evidence>
<gene>
    <name evidence="7" type="primary">rhaA</name>
    <name evidence="9" type="ordered locus">Cagg_3315</name>
</gene>
<feature type="binding site" evidence="7">
    <location>
        <position position="270"/>
    </location>
    <ligand>
        <name>Mn(2+)</name>
        <dbReference type="ChEBI" id="CHEBI:29035"/>
    </ligand>
</feature>
<dbReference type="UniPathway" id="UPA00541">
    <property type="reaction ID" value="UER00601"/>
</dbReference>
<comment type="cofactor">
    <cofactor evidence="7">
        <name>Mn(2+)</name>
        <dbReference type="ChEBI" id="CHEBI:29035"/>
    </cofactor>
    <text evidence="7">Binds 1 Mn(2+) ion per subunit.</text>
</comment>
<keyword evidence="4 7" id="KW-0413">Isomerase</keyword>
<organism evidence="9 10">
    <name type="scientific">Chloroflexus aggregans (strain MD-66 / DSM 9485)</name>
    <dbReference type="NCBI Taxonomy" id="326427"/>
    <lineage>
        <taxon>Bacteria</taxon>
        <taxon>Bacillati</taxon>
        <taxon>Chloroflexota</taxon>
        <taxon>Chloroflexia</taxon>
        <taxon>Chloroflexales</taxon>
        <taxon>Chloroflexineae</taxon>
        <taxon>Chloroflexaceae</taxon>
        <taxon>Chloroflexus</taxon>
    </lineage>
</organism>
<reference evidence="9" key="1">
    <citation type="submission" date="2008-12" db="EMBL/GenBank/DDBJ databases">
        <title>Complete sequence of Chloroflexus aggregans DSM 9485.</title>
        <authorList>
            <consortium name="US DOE Joint Genome Institute"/>
            <person name="Lucas S."/>
            <person name="Copeland A."/>
            <person name="Lapidus A."/>
            <person name="Glavina del Rio T."/>
            <person name="Dalin E."/>
            <person name="Tice H."/>
            <person name="Pitluck S."/>
            <person name="Foster B."/>
            <person name="Larimer F."/>
            <person name="Land M."/>
            <person name="Hauser L."/>
            <person name="Kyrpides N."/>
            <person name="Mikhailova N."/>
            <person name="Bryant D."/>
            <person name="Richardson P."/>
        </authorList>
    </citation>
    <scope>NUCLEOTIDE SEQUENCE</scope>
    <source>
        <strain evidence="9">DSM 9485</strain>
    </source>
</reference>
<dbReference type="HOGENOM" id="CLU_052790_0_0_0"/>
<evidence type="ECO:0000256" key="8">
    <source>
        <dbReference type="NCBIfam" id="TIGR01748"/>
    </source>
</evidence>
<comment type="subcellular location">
    <subcellularLocation>
        <location evidence="7">Cytoplasm</location>
    </subcellularLocation>
</comment>
<dbReference type="GO" id="GO:0030145">
    <property type="term" value="F:manganese ion binding"/>
    <property type="evidence" value="ECO:0007669"/>
    <property type="project" value="UniProtKB-UniRule"/>
</dbReference>
<evidence type="ECO:0000256" key="3">
    <source>
        <dbReference type="ARBA" id="ARBA00023211"/>
    </source>
</evidence>
<keyword evidence="5 7" id="KW-0684">Rhamnose metabolism</keyword>
<keyword evidence="1 7" id="KW-0963">Cytoplasm</keyword>
<dbReference type="Pfam" id="PF06134">
    <property type="entry name" value="RhaA"/>
    <property type="match status" value="1"/>
</dbReference>
<dbReference type="NCBIfam" id="TIGR01748">
    <property type="entry name" value="rhaA"/>
    <property type="match status" value="1"/>
</dbReference>
<dbReference type="GO" id="GO:0008740">
    <property type="term" value="F:L-rhamnose isomerase activity"/>
    <property type="evidence" value="ECO:0007669"/>
    <property type="project" value="UniProtKB-UniRule"/>
</dbReference>
<evidence type="ECO:0000256" key="6">
    <source>
        <dbReference type="ARBA" id="ARBA00061402"/>
    </source>
</evidence>
<comment type="function">
    <text evidence="7">Catalyzes the interconversion of L-rhamnose and L-rhamnulose.</text>
</comment>
<accession>B8G8A9</accession>
<protein>
    <recommendedName>
        <fullName evidence="7 8">L-rhamnose isomerase</fullName>
        <ecNumber evidence="7 8">5.3.1.14</ecNumber>
    </recommendedName>
</protein>
<dbReference type="PANTHER" id="PTHR30268">
    <property type="entry name" value="L-RHAMNOSE ISOMERASE"/>
    <property type="match status" value="1"/>
</dbReference>
<dbReference type="STRING" id="326427.Cagg_3315"/>
<comment type="pathway">
    <text evidence="7">Carbohydrate degradation; L-rhamnose degradation; glycerone phosphate from L-rhamnose: step 1/3.</text>
</comment>
<keyword evidence="3 7" id="KW-0464">Manganese</keyword>
<dbReference type="InterPro" id="IPR036237">
    <property type="entry name" value="Xyl_isomerase-like_sf"/>
</dbReference>
<dbReference type="AlphaFoldDB" id="B8G8A9"/>
<dbReference type="GO" id="GO:0005737">
    <property type="term" value="C:cytoplasm"/>
    <property type="evidence" value="ECO:0007669"/>
    <property type="project" value="UniProtKB-SubCell"/>
</dbReference>
<dbReference type="FunFam" id="3.20.20.150:FF:000006">
    <property type="entry name" value="L-rhamnose isomerase"/>
    <property type="match status" value="1"/>
</dbReference>
<name>B8G8A9_CHLAD</name>
<dbReference type="Gene3D" id="3.20.20.150">
    <property type="entry name" value="Divalent-metal-dependent TIM barrel enzymes"/>
    <property type="match status" value="1"/>
</dbReference>
<dbReference type="InterPro" id="IPR009308">
    <property type="entry name" value="Rhamnose_isomerase"/>
</dbReference>
<comment type="similarity">
    <text evidence="6 7">Belongs to the rhamnose isomerase family.</text>
</comment>
<dbReference type="SUPFAM" id="SSF51658">
    <property type="entry name" value="Xylose isomerase-like"/>
    <property type="match status" value="1"/>
</dbReference>
<dbReference type="KEGG" id="cag:Cagg_3315"/>
<feature type="binding site" evidence="7">
    <location>
        <position position="304"/>
    </location>
    <ligand>
        <name>Mn(2+)</name>
        <dbReference type="ChEBI" id="CHEBI:29035"/>
    </ligand>
</feature>
<dbReference type="NCBIfam" id="NF002203">
    <property type="entry name" value="PRK01076.1"/>
    <property type="match status" value="1"/>
</dbReference>
<evidence type="ECO:0000256" key="4">
    <source>
        <dbReference type="ARBA" id="ARBA00023235"/>
    </source>
</evidence>
<keyword evidence="2 7" id="KW-0479">Metal-binding</keyword>
<sequence>MTFSAPQPAQIEAAYAIARERYAALGVDTEAAMTTLATVSLSLHCWQGDDVSGFENPGGPLEGGIAATGNYPGKARNGDELRSDLDLVYRLLPGRHRLNLHAIYAETGGVKVSRDELRPEHFATWLDWAKANNHGIDFNPTCFSHPLAADGMTLAHPDPAIRRFWIDHCIACRRIGAHFGRELGTPCITNIWIPDGTKDTPVDRLGPRQRLRESLDAILAEPLDPAHNRDAVEAKLFGIGSESYVVGSHEFYLGYAVSHPGVLICLDSGHFHPTEVISDKISSVLLFVDELLLHVSRGVRWDSDHVITLADETQAIMQEVVRGGFLTRTHIGLDFFDASINRVAAWTIGARNALRALLIALLEPTDRLRKLELNGDTTARLALLEELKGMPWQAVWDVYCYRNDVPVGISFLNEIRRYEAEVLSARG</sequence>
<evidence type="ECO:0000256" key="5">
    <source>
        <dbReference type="ARBA" id="ARBA00023308"/>
    </source>
</evidence>
<comment type="catalytic activity">
    <reaction evidence="7">
        <text>L-rhamnopyranose = L-rhamnulose</text>
        <dbReference type="Rhea" id="RHEA:23160"/>
        <dbReference type="ChEBI" id="CHEBI:17897"/>
        <dbReference type="ChEBI" id="CHEBI:62346"/>
        <dbReference type="EC" id="5.3.1.14"/>
    </reaction>
</comment>
<keyword evidence="10" id="KW-1185">Reference proteome</keyword>